<dbReference type="InterPro" id="IPR050767">
    <property type="entry name" value="Sel1_AlgK"/>
</dbReference>
<evidence type="ECO:0000313" key="1">
    <source>
        <dbReference type="EMBL" id="SVC47907.1"/>
    </source>
</evidence>
<gene>
    <name evidence="1" type="ORF">METZ01_LOCUS300761</name>
</gene>
<evidence type="ECO:0008006" key="2">
    <source>
        <dbReference type="Google" id="ProtNLM"/>
    </source>
</evidence>
<sequence length="203" mass="22093">MNMKPYLLLIALPLVATSLSSLAAEPAKKESPAQIAAKKNFETAKTAAAKGDAVKLRELADLYYAGKGVGRDYAEAYKAYLASAGKGDVLSEATVGWMLRNGQGVSKDYKKSMEWYTKAAEKGHVESQLGLAELYYNSVGLPKRDYPTAYKWYLVASGLGSKEAKAFVPRMVLSVLKEPHVKAEEKVAAEKAAESWLTAYSKK</sequence>
<protein>
    <recommendedName>
        <fullName evidence="2">Sel1 repeat family protein</fullName>
    </recommendedName>
</protein>
<dbReference type="PANTHER" id="PTHR11102">
    <property type="entry name" value="SEL-1-LIKE PROTEIN"/>
    <property type="match status" value="1"/>
</dbReference>
<dbReference type="Pfam" id="PF08238">
    <property type="entry name" value="Sel1"/>
    <property type="match status" value="3"/>
</dbReference>
<accession>A0A382MJJ0</accession>
<dbReference type="EMBL" id="UINC01093465">
    <property type="protein sequence ID" value="SVC47907.1"/>
    <property type="molecule type" value="Genomic_DNA"/>
</dbReference>
<dbReference type="Gene3D" id="1.25.40.10">
    <property type="entry name" value="Tetratricopeptide repeat domain"/>
    <property type="match status" value="1"/>
</dbReference>
<dbReference type="AlphaFoldDB" id="A0A382MJJ0"/>
<dbReference type="SUPFAM" id="SSF81901">
    <property type="entry name" value="HCP-like"/>
    <property type="match status" value="1"/>
</dbReference>
<organism evidence="1">
    <name type="scientific">marine metagenome</name>
    <dbReference type="NCBI Taxonomy" id="408172"/>
    <lineage>
        <taxon>unclassified sequences</taxon>
        <taxon>metagenomes</taxon>
        <taxon>ecological metagenomes</taxon>
    </lineage>
</organism>
<dbReference type="InterPro" id="IPR011990">
    <property type="entry name" value="TPR-like_helical_dom_sf"/>
</dbReference>
<dbReference type="PANTHER" id="PTHR11102:SF160">
    <property type="entry name" value="ERAD-ASSOCIATED E3 UBIQUITIN-PROTEIN LIGASE COMPONENT HRD3"/>
    <property type="match status" value="1"/>
</dbReference>
<name>A0A382MJJ0_9ZZZZ</name>
<reference evidence="1" key="1">
    <citation type="submission" date="2018-05" db="EMBL/GenBank/DDBJ databases">
        <authorList>
            <person name="Lanie J.A."/>
            <person name="Ng W.-L."/>
            <person name="Kazmierczak K.M."/>
            <person name="Andrzejewski T.M."/>
            <person name="Davidsen T.M."/>
            <person name="Wayne K.J."/>
            <person name="Tettelin H."/>
            <person name="Glass J.I."/>
            <person name="Rusch D."/>
            <person name="Podicherti R."/>
            <person name="Tsui H.-C.T."/>
            <person name="Winkler M.E."/>
        </authorList>
    </citation>
    <scope>NUCLEOTIDE SEQUENCE</scope>
</reference>
<dbReference type="SMART" id="SM00671">
    <property type="entry name" value="SEL1"/>
    <property type="match status" value="3"/>
</dbReference>
<dbReference type="InterPro" id="IPR006597">
    <property type="entry name" value="Sel1-like"/>
</dbReference>
<proteinExistence type="predicted"/>